<dbReference type="HOGENOM" id="CLU_018544_3_2_1"/>
<feature type="non-terminal residue" evidence="1">
    <location>
        <position position="123"/>
    </location>
</feature>
<dbReference type="AlphaFoldDB" id="A0A067TL68"/>
<dbReference type="OrthoDB" id="3365698at2759"/>
<dbReference type="Gene3D" id="1.20.1280.50">
    <property type="match status" value="1"/>
</dbReference>
<proteinExistence type="predicted"/>
<reference evidence="2" key="1">
    <citation type="journal article" date="2014" name="Proc. Natl. Acad. Sci. U.S.A.">
        <title>Extensive sampling of basidiomycete genomes demonstrates inadequacy of the white-rot/brown-rot paradigm for wood decay fungi.</title>
        <authorList>
            <person name="Riley R."/>
            <person name="Salamov A.A."/>
            <person name="Brown D.W."/>
            <person name="Nagy L.G."/>
            <person name="Floudas D."/>
            <person name="Held B.W."/>
            <person name="Levasseur A."/>
            <person name="Lombard V."/>
            <person name="Morin E."/>
            <person name="Otillar R."/>
            <person name="Lindquist E.A."/>
            <person name="Sun H."/>
            <person name="LaButti K.M."/>
            <person name="Schmutz J."/>
            <person name="Jabbour D."/>
            <person name="Luo H."/>
            <person name="Baker S.E."/>
            <person name="Pisabarro A.G."/>
            <person name="Walton J.D."/>
            <person name="Blanchette R.A."/>
            <person name="Henrissat B."/>
            <person name="Martin F."/>
            <person name="Cullen D."/>
            <person name="Hibbett D.S."/>
            <person name="Grigoriev I.V."/>
        </authorList>
    </citation>
    <scope>NUCLEOTIDE SEQUENCE [LARGE SCALE GENOMIC DNA]</scope>
    <source>
        <strain evidence="2">CBS 339.88</strain>
    </source>
</reference>
<name>A0A067TL68_GALM3</name>
<evidence type="ECO:0000313" key="1">
    <source>
        <dbReference type="EMBL" id="KDR83082.1"/>
    </source>
</evidence>
<dbReference type="EMBL" id="KL142369">
    <property type="protein sequence ID" value="KDR83082.1"/>
    <property type="molecule type" value="Genomic_DNA"/>
</dbReference>
<dbReference type="Proteomes" id="UP000027222">
    <property type="component" value="Unassembled WGS sequence"/>
</dbReference>
<evidence type="ECO:0000313" key="2">
    <source>
        <dbReference type="Proteomes" id="UP000027222"/>
    </source>
</evidence>
<protein>
    <recommendedName>
        <fullName evidence="3">F-box domain-containing protein</fullName>
    </recommendedName>
</protein>
<gene>
    <name evidence="1" type="ORF">GALMADRAFT_58398</name>
</gene>
<accession>A0A067TL68</accession>
<keyword evidence="2" id="KW-1185">Reference proteome</keyword>
<evidence type="ECO:0008006" key="3">
    <source>
        <dbReference type="Google" id="ProtNLM"/>
    </source>
</evidence>
<organism evidence="1 2">
    <name type="scientific">Galerina marginata (strain CBS 339.88)</name>
    <dbReference type="NCBI Taxonomy" id="685588"/>
    <lineage>
        <taxon>Eukaryota</taxon>
        <taxon>Fungi</taxon>
        <taxon>Dikarya</taxon>
        <taxon>Basidiomycota</taxon>
        <taxon>Agaricomycotina</taxon>
        <taxon>Agaricomycetes</taxon>
        <taxon>Agaricomycetidae</taxon>
        <taxon>Agaricales</taxon>
        <taxon>Agaricineae</taxon>
        <taxon>Strophariaceae</taxon>
        <taxon>Galerina</taxon>
    </lineage>
</organism>
<sequence length="123" mass="13815">MEPHLAELLENNHPPSEDVIQEVKILLLPSSQELEAIDAEIALLGARSQALKTKRDAIRGSRKGYTTILSPFRRLPSDIIHEIFYHCLTVQRNPILSSAEAPILLTHVSSSWRSIALSSPRLW</sequence>